<evidence type="ECO:0000259" key="7">
    <source>
        <dbReference type="Pfam" id="PF01248"/>
    </source>
</evidence>
<evidence type="ECO:0000256" key="6">
    <source>
        <dbReference type="SAM" id="MobiDB-lite"/>
    </source>
</evidence>
<dbReference type="PROSITE" id="PS01082">
    <property type="entry name" value="RIBOSOMAL_L7AE"/>
    <property type="match status" value="1"/>
</dbReference>
<dbReference type="InterPro" id="IPR004037">
    <property type="entry name" value="Ribosomal_eL8-like_CS"/>
</dbReference>
<dbReference type="GO" id="GO:0042254">
    <property type="term" value="P:ribosome biogenesis"/>
    <property type="evidence" value="ECO:0007669"/>
    <property type="project" value="InterPro"/>
</dbReference>
<dbReference type="PANTHER" id="PTHR23105">
    <property type="entry name" value="RIBOSOMAL PROTEIN L7AE FAMILY MEMBER"/>
    <property type="match status" value="1"/>
</dbReference>
<evidence type="ECO:0000256" key="1">
    <source>
        <dbReference type="ARBA" id="ARBA00007337"/>
    </source>
</evidence>
<protein>
    <recommendedName>
        <fullName evidence="5">60S ribosomal protein L7a</fullName>
    </recommendedName>
</protein>
<feature type="region of interest" description="Disordered" evidence="6">
    <location>
        <begin position="90"/>
        <end position="115"/>
    </location>
</feature>
<dbReference type="InterPro" id="IPR018492">
    <property type="entry name" value="Ribosomal_eL8/Nhp2"/>
</dbReference>
<organism evidence="8 9">
    <name type="scientific">Cricetulus griseus</name>
    <name type="common">Chinese hamster</name>
    <name type="synonym">Cricetulus barabensis griseus</name>
    <dbReference type="NCBI Taxonomy" id="10029"/>
    <lineage>
        <taxon>Eukaryota</taxon>
        <taxon>Metazoa</taxon>
        <taxon>Chordata</taxon>
        <taxon>Craniata</taxon>
        <taxon>Vertebrata</taxon>
        <taxon>Euteleostomi</taxon>
        <taxon>Mammalia</taxon>
        <taxon>Eutheria</taxon>
        <taxon>Euarchontoglires</taxon>
        <taxon>Glires</taxon>
        <taxon>Rodentia</taxon>
        <taxon>Myomorpha</taxon>
        <taxon>Muroidea</taxon>
        <taxon>Cricetidae</taxon>
        <taxon>Cricetinae</taxon>
        <taxon>Cricetulus</taxon>
    </lineage>
</organism>
<feature type="region of interest" description="Disordered" evidence="6">
    <location>
        <begin position="1"/>
        <end position="29"/>
    </location>
</feature>
<dbReference type="InterPro" id="IPR050257">
    <property type="entry name" value="eL8/uL1-like"/>
</dbReference>
<dbReference type="InterPro" id="IPR004038">
    <property type="entry name" value="Ribosomal_eL8/eL30/eS12/Gad45"/>
</dbReference>
<feature type="compositionally biased region" description="Polar residues" evidence="6">
    <location>
        <begin position="90"/>
        <end position="108"/>
    </location>
</feature>
<evidence type="ECO:0000256" key="5">
    <source>
        <dbReference type="RuleBase" id="RU367042"/>
    </source>
</evidence>
<evidence type="ECO:0000313" key="9">
    <source>
        <dbReference type="Proteomes" id="UP000001075"/>
    </source>
</evidence>
<dbReference type="Proteomes" id="UP000001075">
    <property type="component" value="Unassembled WGS sequence"/>
</dbReference>
<comment type="function">
    <text evidence="5">Component of the ribosome.</text>
</comment>
<dbReference type="EMBL" id="JH000005">
    <property type="protein sequence ID" value="EGV97728.1"/>
    <property type="molecule type" value="Genomic_DNA"/>
</dbReference>
<dbReference type="InterPro" id="IPR001921">
    <property type="entry name" value="Ribosomal_eL8_euk"/>
</dbReference>
<dbReference type="PRINTS" id="PR00882">
    <property type="entry name" value="RIBOSOMALL7A"/>
</dbReference>
<dbReference type="GO" id="GO:0022625">
    <property type="term" value="C:cytosolic large ribosomal subunit"/>
    <property type="evidence" value="ECO:0007669"/>
    <property type="project" value="UniProtKB-UniRule"/>
</dbReference>
<dbReference type="InParanoid" id="G3GS29"/>
<evidence type="ECO:0000256" key="4">
    <source>
        <dbReference type="ARBA" id="ARBA00046616"/>
    </source>
</evidence>
<dbReference type="STRING" id="10029.G3GS29"/>
<accession>G3GS29</accession>
<sequence length="300" mass="34222">MSKGKKAKGKKVSPLPSPPPVMKKQEANKVVNPLFEKRPKNFGIGQDIQPKRDLTRFAWSNGPDTFGCKGKGPSSISGLKFLLPLTSSPRPWTRKQLPSCSSLPTSTGQRQSRRRSKGYWPLLKRRLLAKEDVPTKRPPILRAVVNTVTTLVENRKAQLVVIAHDIDPIELVVFLPALCRKMGVPYYIIKGKARLGRLVHRKTCTTVAFKQVNSEDKGALAKLVGAIRTNYNDRYDEILRHWGGNVLGPNLWLELPSWKRQRQRLLNWVKCTLTAKFSVHKYKLIFKTERKKKECKRKLK</sequence>
<dbReference type="GO" id="GO:0003723">
    <property type="term" value="F:RNA binding"/>
    <property type="evidence" value="ECO:0007669"/>
    <property type="project" value="UniProtKB-UniRule"/>
</dbReference>
<dbReference type="PRINTS" id="PR00881">
    <property type="entry name" value="L7ARS6FAMILY"/>
</dbReference>
<name>G3GS29_CRIGR</name>
<comment type="subunit">
    <text evidence="4">Component of the large ribosomal subunit. Interacts with CRY1. Interacts with DICER1, AGO2, TARBP2, MOV10 and EIF6; they form a large RNA-induced silencing complex (RISC).</text>
</comment>
<feature type="compositionally biased region" description="Basic residues" evidence="6">
    <location>
        <begin position="1"/>
        <end position="11"/>
    </location>
</feature>
<dbReference type="InterPro" id="IPR029064">
    <property type="entry name" value="Ribosomal_eL30-like_sf"/>
</dbReference>
<keyword evidence="2 5" id="KW-0689">Ribosomal protein</keyword>
<comment type="similarity">
    <text evidence="1 5">Belongs to the eukaryotic ribosomal protein eL8 family.</text>
</comment>
<proteinExistence type="inferred from homology"/>
<dbReference type="FunFam" id="3.30.1330.30:FF:000112">
    <property type="entry name" value="Uncharacterized protein"/>
    <property type="match status" value="1"/>
</dbReference>
<dbReference type="Gene3D" id="3.30.1330.30">
    <property type="match status" value="1"/>
</dbReference>
<feature type="domain" description="Ribosomal protein eL8/eL30/eS12/Gadd45" evidence="7">
    <location>
        <begin position="145"/>
        <end position="217"/>
    </location>
</feature>
<evidence type="ECO:0000313" key="8">
    <source>
        <dbReference type="EMBL" id="EGV97728.1"/>
    </source>
</evidence>
<dbReference type="Pfam" id="PF01248">
    <property type="entry name" value="Ribosomal_L7Ae"/>
    <property type="match status" value="1"/>
</dbReference>
<dbReference type="AlphaFoldDB" id="G3GS29"/>
<evidence type="ECO:0000256" key="2">
    <source>
        <dbReference type="ARBA" id="ARBA00022980"/>
    </source>
</evidence>
<reference evidence="9" key="1">
    <citation type="journal article" date="2011" name="Nat. Biotechnol.">
        <title>The genomic sequence of the Chinese hamster ovary (CHO)-K1 cell line.</title>
        <authorList>
            <person name="Xu X."/>
            <person name="Nagarajan H."/>
            <person name="Lewis N.E."/>
            <person name="Pan S."/>
            <person name="Cai Z."/>
            <person name="Liu X."/>
            <person name="Chen W."/>
            <person name="Xie M."/>
            <person name="Wang W."/>
            <person name="Hammond S."/>
            <person name="Andersen M.R."/>
            <person name="Neff N."/>
            <person name="Passarelli B."/>
            <person name="Koh W."/>
            <person name="Fan H.C."/>
            <person name="Wang J."/>
            <person name="Gui Y."/>
            <person name="Lee K.H."/>
            <person name="Betenbaugh M.J."/>
            <person name="Quake S.R."/>
            <person name="Famili I."/>
            <person name="Palsson B.O."/>
            <person name="Wang J."/>
        </authorList>
    </citation>
    <scope>NUCLEOTIDE SEQUENCE [LARGE SCALE GENOMIC DNA]</scope>
    <source>
        <strain evidence="9">CHO K1 cell line</strain>
    </source>
</reference>
<dbReference type="SUPFAM" id="SSF55315">
    <property type="entry name" value="L30e-like"/>
    <property type="match status" value="1"/>
</dbReference>
<keyword evidence="3 5" id="KW-0687">Ribonucleoprotein</keyword>
<evidence type="ECO:0000256" key="3">
    <source>
        <dbReference type="ARBA" id="ARBA00023274"/>
    </source>
</evidence>
<gene>
    <name evidence="8" type="ORF">I79_000336</name>
</gene>